<keyword evidence="8 10" id="KW-0472">Membrane</keyword>
<dbReference type="InterPro" id="IPR050616">
    <property type="entry name" value="CPA3_Na-H_Antiporter_A"/>
</dbReference>
<feature type="transmembrane region" description="Helical" evidence="10">
    <location>
        <begin position="877"/>
        <end position="899"/>
    </location>
</feature>
<evidence type="ECO:0000256" key="1">
    <source>
        <dbReference type="ARBA" id="ARBA00004651"/>
    </source>
</evidence>
<evidence type="ECO:0000259" key="11">
    <source>
        <dbReference type="Pfam" id="PF00361"/>
    </source>
</evidence>
<protein>
    <submittedName>
        <fullName evidence="16">Na(+) H(+) antiporter AB</fullName>
    </submittedName>
</protein>
<feature type="domain" description="NADH:quinone oxidoreductase/Mrp antiporter transmembrane" evidence="11">
    <location>
        <begin position="126"/>
        <end position="404"/>
    </location>
</feature>
<feature type="transmembrane region" description="Helical" evidence="10">
    <location>
        <begin position="755"/>
        <end position="773"/>
    </location>
</feature>
<dbReference type="PANTHER" id="PTHR43373:SF1">
    <property type="entry name" value="NA(+)_H(+) ANTIPORTER SUBUNIT A"/>
    <property type="match status" value="1"/>
</dbReference>
<dbReference type="Pfam" id="PF04039">
    <property type="entry name" value="MnhB"/>
    <property type="match status" value="1"/>
</dbReference>
<sequence>MLLAALIFLPFLGSIVAALMPQGARNYESWLAIAVAVGGMAIVGTLFPQIAGGEVVREEFAWLPANGLNFVLRVDGLAWVFAMLVLAIGLLVVLYARYYMSPEDPVPRFFAFLLAFMGSMLGVVLSGNLVQLVVFWELTSLTSFLLIGYWHHRADARRGARMAFTVTATGGLCLLAGVLVLGHIVGSYDLDTVLAAGDAVRAHDLYRPALVLIALGALTKSAQFPFHFWLPHAMAAPTPVSAYLHSATMVKAGVFLLVRLWPALAGTPEWTWIVGGAGVCTLLIGAFVAIFQHDLKGLLAYSTISHLGLITVLIGIGTPLAIVAAIFHILNHATFKASLFMAAGIIDHESGTRDLRLLRGLRHSLPVTATLAIVASAAMAGVPLLNGFLSKEMFFAETLHVGGDRNWWMSYAAVAMGMFSVAYSLRFISVFFGAPAQGLPREPHEPPRWMRFPVELLVLACLVVGIAPGISIGPLLHLAVVATLGEATPDYDLAVWHGVNLPLLMSVGALVGGVLLYAVLRRHFDLAQRERVPLIHRFNGAQAYETTMLQLTRSAEWLLHRVGTRRLQPQLLLMMMALLGMPLLLAGAPPAWTAVPRQGFDPLFAGVWAIGAGCAVAGAWMAKYHRLAALTLVGGTGIVTAATFLWLSAPDLALTQLMVETVTTVLILLGLRWLPPRIESIAGPVQPLWRVWARRARDLALALGGGAALAALTYAVLVHPASDTIADFFLLNALGGGGGSNVVNVLLVDFRSFDTLGEITVLAIVALTVYALLRRFRPAPESAGIPPQQRFEADPASGQSPAEQANSGYLLVAGIYLRLLLPFMGVIAVYFFMRGHNLPGGGFVAGLIFAVAILVQYMLAGTVWVESHVHLRPHRWLGFGLLLACATGLGAWLFGHPFLTTHTAHVDWPLVGELHLPSAFVFDLGVFAAVVGTTMLMLVALAHQSLRAHRQPGEEAAADGPAAADGGRA</sequence>
<keyword evidence="4" id="KW-1003">Cell membrane</keyword>
<dbReference type="Pfam" id="PF00361">
    <property type="entry name" value="Proton_antipo_M"/>
    <property type="match status" value="1"/>
</dbReference>
<evidence type="ECO:0000313" key="16">
    <source>
        <dbReference type="EMBL" id="AVR87021.1"/>
    </source>
</evidence>
<keyword evidence="3" id="KW-0050">Antiport</keyword>
<dbReference type="PANTHER" id="PTHR43373">
    <property type="entry name" value="NA(+)/H(+) ANTIPORTER SUBUNIT"/>
    <property type="match status" value="1"/>
</dbReference>
<feature type="transmembrane region" description="Helical" evidence="10">
    <location>
        <begin position="699"/>
        <end position="717"/>
    </location>
</feature>
<dbReference type="OrthoDB" id="9811798at2"/>
<dbReference type="Proteomes" id="UP000241885">
    <property type="component" value="Chromosome"/>
</dbReference>
<keyword evidence="5 9" id="KW-0812">Transmembrane</keyword>
<dbReference type="Pfam" id="PF00662">
    <property type="entry name" value="Proton_antipo_N"/>
    <property type="match status" value="1"/>
</dbReference>
<dbReference type="Pfam" id="PF13244">
    <property type="entry name" value="MbhD"/>
    <property type="match status" value="1"/>
</dbReference>
<feature type="transmembrane region" description="Helical" evidence="10">
    <location>
        <begin position="843"/>
        <end position="865"/>
    </location>
</feature>
<evidence type="ECO:0000259" key="12">
    <source>
        <dbReference type="Pfam" id="PF00662"/>
    </source>
</evidence>
<feature type="transmembrane region" description="Helical" evidence="10">
    <location>
        <begin position="270"/>
        <end position="291"/>
    </location>
</feature>
<feature type="transmembrane region" description="Helical" evidence="10">
    <location>
        <begin position="809"/>
        <end position="831"/>
    </location>
</feature>
<evidence type="ECO:0000256" key="8">
    <source>
        <dbReference type="ARBA" id="ARBA00023136"/>
    </source>
</evidence>
<evidence type="ECO:0000256" key="3">
    <source>
        <dbReference type="ARBA" id="ARBA00022449"/>
    </source>
</evidence>
<evidence type="ECO:0000256" key="4">
    <source>
        <dbReference type="ARBA" id="ARBA00022475"/>
    </source>
</evidence>
<feature type="transmembrane region" description="Helical" evidence="10">
    <location>
        <begin position="408"/>
        <end position="435"/>
    </location>
</feature>
<evidence type="ECO:0000259" key="13">
    <source>
        <dbReference type="Pfam" id="PF04039"/>
    </source>
</evidence>
<evidence type="ECO:0000256" key="7">
    <source>
        <dbReference type="ARBA" id="ARBA00023065"/>
    </source>
</evidence>
<feature type="transmembrane region" description="Helical" evidence="10">
    <location>
        <begin position="653"/>
        <end position="674"/>
    </location>
</feature>
<feature type="transmembrane region" description="Helical" evidence="10">
    <location>
        <begin position="133"/>
        <end position="150"/>
    </location>
</feature>
<organism evidence="16 17">
    <name type="scientific">Thauera aromatica K172</name>
    <dbReference type="NCBI Taxonomy" id="44139"/>
    <lineage>
        <taxon>Bacteria</taxon>
        <taxon>Pseudomonadati</taxon>
        <taxon>Pseudomonadota</taxon>
        <taxon>Betaproteobacteria</taxon>
        <taxon>Rhodocyclales</taxon>
        <taxon>Zoogloeaceae</taxon>
        <taxon>Thauera</taxon>
    </lineage>
</organism>
<feature type="transmembrane region" description="Helical" evidence="10">
    <location>
        <begin position="162"/>
        <end position="185"/>
    </location>
</feature>
<feature type="transmembrane region" description="Helical" evidence="10">
    <location>
        <begin position="603"/>
        <end position="620"/>
    </location>
</feature>
<comment type="subcellular location">
    <subcellularLocation>
        <location evidence="1">Cell membrane</location>
        <topology evidence="1">Multi-pass membrane protein</topology>
    </subcellularLocation>
    <subcellularLocation>
        <location evidence="9">Membrane</location>
        <topology evidence="9">Multi-pass membrane protein</topology>
    </subcellularLocation>
</comment>
<dbReference type="GO" id="GO:0005886">
    <property type="term" value="C:plasma membrane"/>
    <property type="evidence" value="ECO:0007669"/>
    <property type="project" value="UniProtKB-SubCell"/>
</dbReference>
<dbReference type="NCBIfam" id="NF009288">
    <property type="entry name" value="PRK12648.1"/>
    <property type="match status" value="1"/>
</dbReference>
<dbReference type="PRINTS" id="PR01434">
    <property type="entry name" value="NADHDHGNASE5"/>
</dbReference>
<dbReference type="InterPro" id="IPR001516">
    <property type="entry name" value="Proton_antipo_N"/>
</dbReference>
<keyword evidence="7" id="KW-0406">Ion transport</keyword>
<evidence type="ECO:0000259" key="14">
    <source>
        <dbReference type="Pfam" id="PF13244"/>
    </source>
</evidence>
<feature type="domain" description="NADH-Ubiquinone oxidoreductase (complex I) chain 5 N-terminal" evidence="12">
    <location>
        <begin position="62"/>
        <end position="110"/>
    </location>
</feature>
<feature type="transmembrane region" description="Helical" evidence="10">
    <location>
        <begin position="919"/>
        <end position="942"/>
    </location>
</feature>
<dbReference type="KEGG" id="tak:Tharo_0069"/>
<evidence type="ECO:0000313" key="17">
    <source>
        <dbReference type="Proteomes" id="UP000241885"/>
    </source>
</evidence>
<evidence type="ECO:0000259" key="15">
    <source>
        <dbReference type="Pfam" id="PF20501"/>
    </source>
</evidence>
<dbReference type="GO" id="GO:0015297">
    <property type="term" value="F:antiporter activity"/>
    <property type="evidence" value="ECO:0007669"/>
    <property type="project" value="UniProtKB-KW"/>
</dbReference>
<name>A0A2R4BI77_THAAR</name>
<feature type="transmembrane region" description="Helical" evidence="10">
    <location>
        <begin position="501"/>
        <end position="520"/>
    </location>
</feature>
<dbReference type="AlphaFoldDB" id="A0A2R4BI77"/>
<feature type="domain" description="Na+/H+ antiporter MnhB subunit-related protein" evidence="13">
    <location>
        <begin position="815"/>
        <end position="935"/>
    </location>
</feature>
<gene>
    <name evidence="16" type="ORF">Tharo_0069</name>
</gene>
<feature type="domain" description="MrpA C-terminal/MbhE" evidence="15">
    <location>
        <begin position="694"/>
        <end position="790"/>
    </location>
</feature>
<proteinExistence type="predicted"/>
<feature type="transmembrane region" description="Helical" evidence="10">
    <location>
        <begin position="367"/>
        <end position="388"/>
    </location>
</feature>
<feature type="transmembrane region" description="Helical" evidence="10">
    <location>
        <begin position="242"/>
        <end position="264"/>
    </location>
</feature>
<keyword evidence="6 10" id="KW-1133">Transmembrane helix</keyword>
<evidence type="ECO:0000256" key="10">
    <source>
        <dbReference type="SAM" id="Phobius"/>
    </source>
</evidence>
<dbReference type="Pfam" id="PF20501">
    <property type="entry name" value="MbhE"/>
    <property type="match status" value="1"/>
</dbReference>
<feature type="transmembrane region" description="Helical" evidence="10">
    <location>
        <begin position="456"/>
        <end position="481"/>
    </location>
</feature>
<feature type="transmembrane region" description="Helical" evidence="10">
    <location>
        <begin position="571"/>
        <end position="591"/>
    </location>
</feature>
<feature type="transmembrane region" description="Helical" evidence="10">
    <location>
        <begin position="109"/>
        <end position="127"/>
    </location>
</feature>
<evidence type="ECO:0000256" key="5">
    <source>
        <dbReference type="ARBA" id="ARBA00022692"/>
    </source>
</evidence>
<keyword evidence="2" id="KW-0813">Transport</keyword>
<dbReference type="RefSeq" id="WP_107219495.1">
    <property type="nucleotide sequence ID" value="NZ_CP028339.1"/>
</dbReference>
<dbReference type="GO" id="GO:0006811">
    <property type="term" value="P:monoatomic ion transport"/>
    <property type="evidence" value="ECO:0007669"/>
    <property type="project" value="UniProtKB-KW"/>
</dbReference>
<keyword evidence="17" id="KW-1185">Reference proteome</keyword>
<dbReference type="EMBL" id="CP028339">
    <property type="protein sequence ID" value="AVR87021.1"/>
    <property type="molecule type" value="Genomic_DNA"/>
</dbReference>
<dbReference type="InterPro" id="IPR046806">
    <property type="entry name" value="MrpA_C/MbhE"/>
</dbReference>
<dbReference type="InterPro" id="IPR001750">
    <property type="entry name" value="ND/Mrp_TM"/>
</dbReference>
<feature type="transmembrane region" description="Helical" evidence="10">
    <location>
        <begin position="76"/>
        <end position="97"/>
    </location>
</feature>
<reference evidence="16 17" key="1">
    <citation type="submission" date="2018-03" db="EMBL/GenBank/DDBJ databases">
        <title>Complete genome sequence of Thauera aromatica, a model organism for studying aromatic compound degradation under denitrifying conditions.</title>
        <authorList>
            <person name="Lo H.-Y."/>
            <person name="Goris T."/>
            <person name="Boll M."/>
            <person name="Mueller J.A."/>
        </authorList>
    </citation>
    <scope>NUCLEOTIDE SEQUENCE [LARGE SCALE GENOMIC DNA]</scope>
    <source>
        <strain evidence="16 17">K172</strain>
    </source>
</reference>
<evidence type="ECO:0000256" key="9">
    <source>
        <dbReference type="RuleBase" id="RU000320"/>
    </source>
</evidence>
<evidence type="ECO:0000256" key="6">
    <source>
        <dbReference type="ARBA" id="ARBA00022989"/>
    </source>
</evidence>
<feature type="domain" description="MrpA C-terminal/MbhD" evidence="14">
    <location>
        <begin position="614"/>
        <end position="675"/>
    </location>
</feature>
<dbReference type="InterPro" id="IPR025383">
    <property type="entry name" value="MrpA_C/MbhD"/>
</dbReference>
<feature type="transmembrane region" description="Helical" evidence="10">
    <location>
        <begin position="627"/>
        <end position="647"/>
    </location>
</feature>
<accession>A0A2R4BI77</accession>
<evidence type="ECO:0000256" key="2">
    <source>
        <dbReference type="ARBA" id="ARBA00022448"/>
    </source>
</evidence>
<dbReference type="InterPro" id="IPR007182">
    <property type="entry name" value="MnhB"/>
</dbReference>